<sequence length="85" mass="9604">MFSTSIDGKKFLLPNVLKDLRSKRRMIVLRSWLKSIVVRNGHLLPSICLVELEGKAGRGKQCYSFDLFATPDMIASLLQPLEEIA</sequence>
<accession>A0A2U1NG31</accession>
<dbReference type="AlphaFoldDB" id="A0A2U1NG31"/>
<dbReference type="Proteomes" id="UP000245207">
    <property type="component" value="Unassembled WGS sequence"/>
</dbReference>
<keyword evidence="2" id="KW-1185">Reference proteome</keyword>
<organism evidence="1 2">
    <name type="scientific">Artemisia annua</name>
    <name type="common">Sweet wormwood</name>
    <dbReference type="NCBI Taxonomy" id="35608"/>
    <lineage>
        <taxon>Eukaryota</taxon>
        <taxon>Viridiplantae</taxon>
        <taxon>Streptophyta</taxon>
        <taxon>Embryophyta</taxon>
        <taxon>Tracheophyta</taxon>
        <taxon>Spermatophyta</taxon>
        <taxon>Magnoliopsida</taxon>
        <taxon>eudicotyledons</taxon>
        <taxon>Gunneridae</taxon>
        <taxon>Pentapetalae</taxon>
        <taxon>asterids</taxon>
        <taxon>campanulids</taxon>
        <taxon>Asterales</taxon>
        <taxon>Asteraceae</taxon>
        <taxon>Asteroideae</taxon>
        <taxon>Anthemideae</taxon>
        <taxon>Artemisiinae</taxon>
        <taxon>Artemisia</taxon>
    </lineage>
</organism>
<proteinExistence type="predicted"/>
<comment type="caution">
    <text evidence="1">The sequence shown here is derived from an EMBL/GenBank/DDBJ whole genome shotgun (WGS) entry which is preliminary data.</text>
</comment>
<gene>
    <name evidence="1" type="ORF">CTI12_AA268520</name>
</gene>
<protein>
    <submittedName>
        <fullName evidence="1">Uncharacterized protein</fullName>
    </submittedName>
</protein>
<evidence type="ECO:0000313" key="1">
    <source>
        <dbReference type="EMBL" id="PWA72475.1"/>
    </source>
</evidence>
<reference evidence="1 2" key="1">
    <citation type="journal article" date="2018" name="Mol. Plant">
        <title>The genome of Artemisia annua provides insight into the evolution of Asteraceae family and artemisinin biosynthesis.</title>
        <authorList>
            <person name="Shen Q."/>
            <person name="Zhang L."/>
            <person name="Liao Z."/>
            <person name="Wang S."/>
            <person name="Yan T."/>
            <person name="Shi P."/>
            <person name="Liu M."/>
            <person name="Fu X."/>
            <person name="Pan Q."/>
            <person name="Wang Y."/>
            <person name="Lv Z."/>
            <person name="Lu X."/>
            <person name="Zhang F."/>
            <person name="Jiang W."/>
            <person name="Ma Y."/>
            <person name="Chen M."/>
            <person name="Hao X."/>
            <person name="Li L."/>
            <person name="Tang Y."/>
            <person name="Lv G."/>
            <person name="Zhou Y."/>
            <person name="Sun X."/>
            <person name="Brodelius P.E."/>
            <person name="Rose J.K.C."/>
            <person name="Tang K."/>
        </authorList>
    </citation>
    <scope>NUCLEOTIDE SEQUENCE [LARGE SCALE GENOMIC DNA]</scope>
    <source>
        <strain evidence="2">cv. Huhao1</strain>
        <tissue evidence="1">Leaf</tissue>
    </source>
</reference>
<evidence type="ECO:0000313" key="2">
    <source>
        <dbReference type="Proteomes" id="UP000245207"/>
    </source>
</evidence>
<dbReference type="EMBL" id="PKPP01002898">
    <property type="protein sequence ID" value="PWA72475.1"/>
    <property type="molecule type" value="Genomic_DNA"/>
</dbReference>
<name>A0A2U1NG31_ARTAN</name>